<feature type="region of interest" description="Disordered" evidence="1">
    <location>
        <begin position="1"/>
        <end position="21"/>
    </location>
</feature>
<dbReference type="KEGG" id="rkr:I6G21_04755"/>
<reference evidence="2 3" key="1">
    <citation type="submission" date="2020-12" db="EMBL/GenBank/DDBJ databases">
        <title>FDA dAtabase for Regulatory Grade micrObial Sequences (FDA-ARGOS): Supporting development and validation of Infectious Disease Dx tests.</title>
        <authorList>
            <person name="Sproer C."/>
            <person name="Gronow S."/>
            <person name="Severitt S."/>
            <person name="Schroder I."/>
            <person name="Tallon L."/>
            <person name="Sadzewicz L."/>
            <person name="Zhao X."/>
            <person name="Boylan J."/>
            <person name="Ott S."/>
            <person name="Bowen H."/>
            <person name="Vavikolanu K."/>
            <person name="Mehta A."/>
            <person name="Aluvathingal J."/>
            <person name="Nadendla S."/>
            <person name="Lowell S."/>
            <person name="Myers T."/>
            <person name="Yan Y."/>
            <person name="Sichtig H."/>
        </authorList>
    </citation>
    <scope>NUCLEOTIDE SEQUENCE [LARGE SCALE GENOMIC DNA]</scope>
    <source>
        <strain evidence="2 3">FDAARGOS_864</strain>
    </source>
</reference>
<dbReference type="Proteomes" id="UP000594975">
    <property type="component" value="Chromosome"/>
</dbReference>
<gene>
    <name evidence="2" type="ORF">I6G21_04755</name>
</gene>
<dbReference type="RefSeq" id="WP_196826361.1">
    <property type="nucleotide sequence ID" value="NZ_CP065738.1"/>
</dbReference>
<dbReference type="EMBL" id="CP065738">
    <property type="protein sequence ID" value="QPT54469.1"/>
    <property type="molecule type" value="Genomic_DNA"/>
</dbReference>
<name>A0A7T3CHW3_9MICC</name>
<evidence type="ECO:0000313" key="2">
    <source>
        <dbReference type="EMBL" id="QPT54469.1"/>
    </source>
</evidence>
<sequence length="79" mass="9255">MREGIETRDEEDLMDKPTGNDSFGWGFRLGNRILWLLLHVVGPAQGSSSSDPQLRTQREYERRRELHRRWKETREAGGS</sequence>
<feature type="region of interest" description="Disordered" evidence="1">
    <location>
        <begin position="43"/>
        <end position="79"/>
    </location>
</feature>
<dbReference type="GeneID" id="61262679"/>
<evidence type="ECO:0000313" key="3">
    <source>
        <dbReference type="Proteomes" id="UP000594975"/>
    </source>
</evidence>
<evidence type="ECO:0000256" key="1">
    <source>
        <dbReference type="SAM" id="MobiDB-lite"/>
    </source>
</evidence>
<protein>
    <submittedName>
        <fullName evidence="2">Uncharacterized protein</fullName>
    </submittedName>
</protein>
<dbReference type="AlphaFoldDB" id="A0A7T3CHW3"/>
<feature type="compositionally biased region" description="Polar residues" evidence="1">
    <location>
        <begin position="45"/>
        <end position="55"/>
    </location>
</feature>
<accession>A0A7T3CHW3</accession>
<proteinExistence type="predicted"/>
<organism evidence="2 3">
    <name type="scientific">Rothia kristinae</name>
    <dbReference type="NCBI Taxonomy" id="37923"/>
    <lineage>
        <taxon>Bacteria</taxon>
        <taxon>Bacillati</taxon>
        <taxon>Actinomycetota</taxon>
        <taxon>Actinomycetes</taxon>
        <taxon>Micrococcales</taxon>
        <taxon>Micrococcaceae</taxon>
        <taxon>Rothia</taxon>
    </lineage>
</organism>